<comment type="caution">
    <text evidence="1">The sequence shown here is derived from an EMBL/GenBank/DDBJ whole genome shotgun (WGS) entry which is preliminary data.</text>
</comment>
<reference evidence="1" key="1">
    <citation type="submission" date="2022-10" db="EMBL/GenBank/DDBJ databases">
        <title>Culturing micro-colonial fungi from biological soil crusts in the Mojave desert and describing Neophaeococcomyces mojavensis, and introducing the new genera and species Taxawa tesnikishii.</title>
        <authorList>
            <person name="Kurbessoian T."/>
            <person name="Stajich J.E."/>
        </authorList>
    </citation>
    <scope>NUCLEOTIDE SEQUENCE</scope>
    <source>
        <strain evidence="1">JES_112</strain>
    </source>
</reference>
<gene>
    <name evidence="1" type="ORF">H2198_010331</name>
</gene>
<keyword evidence="2" id="KW-1185">Reference proteome</keyword>
<proteinExistence type="predicted"/>
<organism evidence="1 2">
    <name type="scientific">Neophaeococcomyces mojaviensis</name>
    <dbReference type="NCBI Taxonomy" id="3383035"/>
    <lineage>
        <taxon>Eukaryota</taxon>
        <taxon>Fungi</taxon>
        <taxon>Dikarya</taxon>
        <taxon>Ascomycota</taxon>
        <taxon>Pezizomycotina</taxon>
        <taxon>Eurotiomycetes</taxon>
        <taxon>Chaetothyriomycetidae</taxon>
        <taxon>Chaetothyriales</taxon>
        <taxon>Chaetothyriales incertae sedis</taxon>
        <taxon>Neophaeococcomyces</taxon>
    </lineage>
</organism>
<accession>A0ACC2ZRY8</accession>
<protein>
    <submittedName>
        <fullName evidence="1">Uncharacterized protein</fullName>
    </submittedName>
</protein>
<name>A0ACC2ZRY8_9EURO</name>
<sequence>MAYQVGHRYGNNVISGSAQVLQGDSHVHQHHYHGCPLRPEKYELLHRSLSFDRMDARLHNIETPLSQTCTWLQSHEKFVTWTNPSQVEEHHGLLWLKGKPGSGKSTIMKKTLEWAKAEWKDQVILSYFFNARASDKLEKSCLGLYRSLIYQLLSALESIRTLFVEEFSSKERDGHVESWAEAELQNFLLKLISFKDLTRLNIFIDALDEGDEDDIQRMVAFFEKTADYSILAGSIFRLCLSSRHYPHISIEIGISITVEHQHGHTRDIETYIERTLPGRNNVLMTDIRDALLRKAGHVFLWVVLSVSLLRPLYNRGRVKEMKSKLEGIPTDLYTLFSAIITKEKEDLDKCITLLRWMLVSQRTLSPNELYLAVHSRHEASDIQEVEVFDPQTVVNYILSCSRGLVEITTRPLPRVQFIHETVRQFLISTEKHGEGIQQAWPDFIDFRLETCHNVVAEDCLEYLLQVCRKAPLTTAILERLPLADYSARYWWRHMQAIMDVYSSRSLDLAVQLLMGNRTNLLTWIQIYNVDRTSRRQILRRSKRNRDLRLVERDLAPPTYYAACIGVLELVQKLVLLKVNLDAEGGVHGSVLQTASYNGHEKVVQILLDQGADVNAQGGIYGSALHAASCNGHKEVVQVLLDQGADVNTQGGDYGSALYIASREGYENVVQILLDQGADVNARGGLYGSALHAASRHGYRRVVQMLYGHGAKAPPRTCAQ</sequence>
<dbReference type="EMBL" id="JAPDRQ010000350">
    <property type="protein sequence ID" value="KAJ9650362.1"/>
    <property type="molecule type" value="Genomic_DNA"/>
</dbReference>
<evidence type="ECO:0000313" key="1">
    <source>
        <dbReference type="EMBL" id="KAJ9650362.1"/>
    </source>
</evidence>
<evidence type="ECO:0000313" key="2">
    <source>
        <dbReference type="Proteomes" id="UP001172386"/>
    </source>
</evidence>
<dbReference type="Proteomes" id="UP001172386">
    <property type="component" value="Unassembled WGS sequence"/>
</dbReference>